<feature type="transmembrane region" description="Helical" evidence="1">
    <location>
        <begin position="111"/>
        <end position="136"/>
    </location>
</feature>
<evidence type="ECO:0000313" key="4">
    <source>
        <dbReference type="Proteomes" id="UP000799779"/>
    </source>
</evidence>
<dbReference type="InterPro" id="IPR056120">
    <property type="entry name" value="DUF7703"/>
</dbReference>
<dbReference type="OrthoDB" id="405906at2759"/>
<keyword evidence="1" id="KW-0812">Transmembrane</keyword>
<feature type="transmembrane region" description="Helical" evidence="1">
    <location>
        <begin position="46"/>
        <end position="70"/>
    </location>
</feature>
<feature type="transmembrane region" description="Helical" evidence="1">
    <location>
        <begin position="190"/>
        <end position="211"/>
    </location>
</feature>
<evidence type="ECO:0000256" key="1">
    <source>
        <dbReference type="SAM" id="Phobius"/>
    </source>
</evidence>
<keyword evidence="1" id="KW-1133">Transmembrane helix</keyword>
<feature type="transmembrane region" description="Helical" evidence="1">
    <location>
        <begin position="148"/>
        <end position="169"/>
    </location>
</feature>
<organism evidence="3 4">
    <name type="scientific">Amniculicola lignicola CBS 123094</name>
    <dbReference type="NCBI Taxonomy" id="1392246"/>
    <lineage>
        <taxon>Eukaryota</taxon>
        <taxon>Fungi</taxon>
        <taxon>Dikarya</taxon>
        <taxon>Ascomycota</taxon>
        <taxon>Pezizomycotina</taxon>
        <taxon>Dothideomycetes</taxon>
        <taxon>Pleosporomycetidae</taxon>
        <taxon>Pleosporales</taxon>
        <taxon>Amniculicolaceae</taxon>
        <taxon>Amniculicola</taxon>
    </lineage>
</organism>
<protein>
    <recommendedName>
        <fullName evidence="2">DUF7703 domain-containing protein</fullName>
    </recommendedName>
</protein>
<keyword evidence="1" id="KW-0472">Membrane</keyword>
<feature type="transmembrane region" description="Helical" evidence="1">
    <location>
        <begin position="76"/>
        <end position="99"/>
    </location>
</feature>
<name>A0A6A5W2I8_9PLEO</name>
<gene>
    <name evidence="3" type="ORF">P154DRAFT_526367</name>
</gene>
<evidence type="ECO:0000259" key="2">
    <source>
        <dbReference type="Pfam" id="PF24802"/>
    </source>
</evidence>
<dbReference type="PANTHER" id="PTHR37013:SF4">
    <property type="entry name" value="INTEGRAL MEMBRANE PROTEIN"/>
    <property type="match status" value="1"/>
</dbReference>
<feature type="transmembrane region" description="Helical" evidence="1">
    <location>
        <begin position="12"/>
        <end position="34"/>
    </location>
</feature>
<sequence length="351" mass="39481">MASPAAELKGNLPVITTMTAFMGISWYISVELLIRLVMIFKRRSGLYFWSCCISAWSILLQPLFMVLYNFGVVKNAWVALTLLYISWAMMIQGQSYVLYSRLHLMVQNRMLLRCVLGMIITTGVGIAIPTIVIGLVRIEGPNLVMDKIQVATFFVQEGILSGIYVYHIRKYLKSTSILSNDKKVRPVMRHLLWVQLMVIFFDISIVVLSYIPGIFYVQATLKPCVYGIKLRVEFSVLNRLVETIKSSQPWSTDSNDPSSSKFVDSPSWVPSVWQTSQIGPLQVESISGSRPLDIPLSKTSESTPNQLDLKTKDLEIGITEKGQYENAQNPRITVSTSSKDLNEITPAPDIV</sequence>
<accession>A0A6A5W2I8</accession>
<dbReference type="Pfam" id="PF24802">
    <property type="entry name" value="DUF7703"/>
    <property type="match status" value="1"/>
</dbReference>
<dbReference type="AlphaFoldDB" id="A0A6A5W2I8"/>
<reference evidence="3" key="1">
    <citation type="journal article" date="2020" name="Stud. Mycol.">
        <title>101 Dothideomycetes genomes: a test case for predicting lifestyles and emergence of pathogens.</title>
        <authorList>
            <person name="Haridas S."/>
            <person name="Albert R."/>
            <person name="Binder M."/>
            <person name="Bloem J."/>
            <person name="Labutti K."/>
            <person name="Salamov A."/>
            <person name="Andreopoulos B."/>
            <person name="Baker S."/>
            <person name="Barry K."/>
            <person name="Bills G."/>
            <person name="Bluhm B."/>
            <person name="Cannon C."/>
            <person name="Castanera R."/>
            <person name="Culley D."/>
            <person name="Daum C."/>
            <person name="Ezra D."/>
            <person name="Gonzalez J."/>
            <person name="Henrissat B."/>
            <person name="Kuo A."/>
            <person name="Liang C."/>
            <person name="Lipzen A."/>
            <person name="Lutzoni F."/>
            <person name="Magnuson J."/>
            <person name="Mondo S."/>
            <person name="Nolan M."/>
            <person name="Ohm R."/>
            <person name="Pangilinan J."/>
            <person name="Park H.-J."/>
            <person name="Ramirez L."/>
            <person name="Alfaro M."/>
            <person name="Sun H."/>
            <person name="Tritt A."/>
            <person name="Yoshinaga Y."/>
            <person name="Zwiers L.-H."/>
            <person name="Turgeon B."/>
            <person name="Goodwin S."/>
            <person name="Spatafora J."/>
            <person name="Crous P."/>
            <person name="Grigoriev I."/>
        </authorList>
    </citation>
    <scope>NUCLEOTIDE SEQUENCE</scope>
    <source>
        <strain evidence="3">CBS 123094</strain>
    </source>
</reference>
<dbReference type="PANTHER" id="PTHR37013">
    <property type="entry name" value="INTEGRAL MEMBRANE PROTEIN (AFU_ORTHOLOGUE AFUA_1G05950)-RELATED"/>
    <property type="match status" value="1"/>
</dbReference>
<dbReference type="Proteomes" id="UP000799779">
    <property type="component" value="Unassembled WGS sequence"/>
</dbReference>
<evidence type="ECO:0000313" key="3">
    <source>
        <dbReference type="EMBL" id="KAF1995447.1"/>
    </source>
</evidence>
<dbReference type="EMBL" id="ML977639">
    <property type="protein sequence ID" value="KAF1995447.1"/>
    <property type="molecule type" value="Genomic_DNA"/>
</dbReference>
<keyword evidence="4" id="KW-1185">Reference proteome</keyword>
<feature type="domain" description="DUF7703" evidence="2">
    <location>
        <begin position="17"/>
        <end position="245"/>
    </location>
</feature>
<proteinExistence type="predicted"/>